<evidence type="ECO:0000256" key="8">
    <source>
        <dbReference type="ARBA" id="ARBA00023170"/>
    </source>
</evidence>
<dbReference type="GO" id="GO:0015344">
    <property type="term" value="F:siderophore uptake transmembrane transporter activity"/>
    <property type="evidence" value="ECO:0007669"/>
    <property type="project" value="TreeGrafter"/>
</dbReference>
<dbReference type="InterPro" id="IPR037066">
    <property type="entry name" value="Plug_dom_sf"/>
</dbReference>
<keyword evidence="15" id="KW-1185">Reference proteome</keyword>
<feature type="domain" description="TonB-dependent receptor plug" evidence="13">
    <location>
        <begin position="132"/>
        <end position="237"/>
    </location>
</feature>
<dbReference type="AlphaFoldDB" id="A0A1I5FXG8"/>
<sequence length="768" mass="85029">MAYSQWSLYKTLNQSVLILVFSNMKILFTLLIALSASFSIAQTQFTVQDADTQKPLENVLIRVNDKSFFSDKDGKVDIPGSEPITALFFLEGYETIQGNFQPGSYTLRLKSLSYSLSDFTVTAFETERPLLKQSAAISLIGEQDFSRFNETSIVNSFNTKPGIRIEERAPASYRVSIRGSSLRAPFGVRNVKIYWNEVPFTAPDGTTALNLLDLSNIRTAEVIKGPSGSIYGAGNGGVINLKSAADPKGGLVSAEYGGGSFGLNRSRIAISQQVGKGGFEASLVKQKLDGYREHSAMDRTVFQLGGFMPVSQKQELRTQLLVSDLDYQIPGALNAQQLAEDPRQARPGSVNQNSSIAQKSVFASLGHLYRFSEKAQNNTTLYLTTNDFENPFILDYKKELGFGYGGRTRFTFDWNLAGKPFRIIAGGEYQTALTDAQNFGNRNGLADTVRFADKLKATQGFLFQQAEWEPTEKILLTLGLSQNFSSFEIDRQINASGGPTGLQTRTFDPILIPRLAANYSINPYSSIFGSISSGFSPPTIDEVRTNEGSLNLDLEAERGVNYELGYRLGKSRLNVDVTAFYFNLNETITTFTNAQGVVLFRNSGSTDQKGIEAAIDYVFIQQAVGFFRNFKAGTAFTGHYFQFKDYEQRGNDFSGNDLTGVAPNNLVSKLDFRFAGGFYLNFTHQFTDEIPLNDANTVYQDAYNLVNTRLGIIQNLGKRTVIELYAGVDNLLNESYSLGNDLNPFGGRFYQPAPTRNYYGGLKASFRY</sequence>
<organism evidence="14 15">
    <name type="scientific">Algoriphagus ornithinivorans</name>
    <dbReference type="NCBI Taxonomy" id="226506"/>
    <lineage>
        <taxon>Bacteria</taxon>
        <taxon>Pseudomonadati</taxon>
        <taxon>Bacteroidota</taxon>
        <taxon>Cytophagia</taxon>
        <taxon>Cytophagales</taxon>
        <taxon>Cyclobacteriaceae</taxon>
        <taxon>Algoriphagus</taxon>
    </lineage>
</organism>
<feature type="domain" description="TonB-dependent receptor-like beta-barrel" evidence="12">
    <location>
        <begin position="364"/>
        <end position="731"/>
    </location>
</feature>
<evidence type="ECO:0000256" key="2">
    <source>
        <dbReference type="ARBA" id="ARBA00022448"/>
    </source>
</evidence>
<keyword evidence="7 10" id="KW-0472">Membrane</keyword>
<proteinExistence type="inferred from homology"/>
<evidence type="ECO:0000313" key="15">
    <source>
        <dbReference type="Proteomes" id="UP000199564"/>
    </source>
</evidence>
<keyword evidence="5" id="KW-0732">Signal</keyword>
<dbReference type="Proteomes" id="UP000199564">
    <property type="component" value="Unassembled WGS sequence"/>
</dbReference>
<reference evidence="15" key="1">
    <citation type="submission" date="2016-10" db="EMBL/GenBank/DDBJ databases">
        <authorList>
            <person name="Varghese N."/>
            <person name="Submissions S."/>
        </authorList>
    </citation>
    <scope>NUCLEOTIDE SEQUENCE [LARGE SCALE GENOMIC DNA]</scope>
    <source>
        <strain evidence="15">DSM 15282</strain>
    </source>
</reference>
<keyword evidence="4 10" id="KW-0812">Transmembrane</keyword>
<dbReference type="PANTHER" id="PTHR30069">
    <property type="entry name" value="TONB-DEPENDENT OUTER MEMBRANE RECEPTOR"/>
    <property type="match status" value="1"/>
</dbReference>
<dbReference type="InterPro" id="IPR036942">
    <property type="entry name" value="Beta-barrel_TonB_sf"/>
</dbReference>
<evidence type="ECO:0000256" key="10">
    <source>
        <dbReference type="PROSITE-ProRule" id="PRU01360"/>
    </source>
</evidence>
<dbReference type="GO" id="GO:0044718">
    <property type="term" value="P:siderophore transmembrane transport"/>
    <property type="evidence" value="ECO:0007669"/>
    <property type="project" value="TreeGrafter"/>
</dbReference>
<dbReference type="PANTHER" id="PTHR30069:SF29">
    <property type="entry name" value="HEMOGLOBIN AND HEMOGLOBIN-HAPTOGLOBIN-BINDING PROTEIN 1-RELATED"/>
    <property type="match status" value="1"/>
</dbReference>
<dbReference type="Pfam" id="PF00593">
    <property type="entry name" value="TonB_dep_Rec_b-barrel"/>
    <property type="match status" value="1"/>
</dbReference>
<keyword evidence="9 10" id="KW-0998">Cell outer membrane</keyword>
<evidence type="ECO:0000259" key="12">
    <source>
        <dbReference type="Pfam" id="PF00593"/>
    </source>
</evidence>
<dbReference type="Pfam" id="PF07715">
    <property type="entry name" value="Plug"/>
    <property type="match status" value="1"/>
</dbReference>
<evidence type="ECO:0000259" key="13">
    <source>
        <dbReference type="Pfam" id="PF07715"/>
    </source>
</evidence>
<keyword evidence="3 10" id="KW-1134">Transmembrane beta strand</keyword>
<dbReference type="STRING" id="226506.SAMN04488519_10597"/>
<dbReference type="EMBL" id="FOVW01000005">
    <property type="protein sequence ID" value="SFO28435.1"/>
    <property type="molecule type" value="Genomic_DNA"/>
</dbReference>
<evidence type="ECO:0000256" key="6">
    <source>
        <dbReference type="ARBA" id="ARBA00023077"/>
    </source>
</evidence>
<evidence type="ECO:0000313" key="14">
    <source>
        <dbReference type="EMBL" id="SFO28435.1"/>
    </source>
</evidence>
<evidence type="ECO:0000256" key="1">
    <source>
        <dbReference type="ARBA" id="ARBA00004571"/>
    </source>
</evidence>
<evidence type="ECO:0000256" key="9">
    <source>
        <dbReference type="ARBA" id="ARBA00023237"/>
    </source>
</evidence>
<keyword evidence="8" id="KW-0675">Receptor</keyword>
<evidence type="ECO:0000256" key="5">
    <source>
        <dbReference type="ARBA" id="ARBA00022729"/>
    </source>
</evidence>
<dbReference type="PROSITE" id="PS52016">
    <property type="entry name" value="TONB_DEPENDENT_REC_3"/>
    <property type="match status" value="1"/>
</dbReference>
<dbReference type="InterPro" id="IPR039426">
    <property type="entry name" value="TonB-dep_rcpt-like"/>
</dbReference>
<comment type="similarity">
    <text evidence="10 11">Belongs to the TonB-dependent receptor family.</text>
</comment>
<dbReference type="Gene3D" id="2.170.130.10">
    <property type="entry name" value="TonB-dependent receptor, plug domain"/>
    <property type="match status" value="1"/>
</dbReference>
<gene>
    <name evidence="14" type="ORF">SAMN04488519_10597</name>
</gene>
<evidence type="ECO:0000256" key="11">
    <source>
        <dbReference type="RuleBase" id="RU003357"/>
    </source>
</evidence>
<dbReference type="InterPro" id="IPR000531">
    <property type="entry name" value="Beta-barrel_TonB"/>
</dbReference>
<name>A0A1I5FXG8_9BACT</name>
<dbReference type="SUPFAM" id="SSF56935">
    <property type="entry name" value="Porins"/>
    <property type="match status" value="1"/>
</dbReference>
<evidence type="ECO:0000256" key="7">
    <source>
        <dbReference type="ARBA" id="ARBA00023136"/>
    </source>
</evidence>
<keyword evidence="6 11" id="KW-0798">TonB box</keyword>
<dbReference type="GO" id="GO:0009279">
    <property type="term" value="C:cell outer membrane"/>
    <property type="evidence" value="ECO:0007669"/>
    <property type="project" value="UniProtKB-SubCell"/>
</dbReference>
<keyword evidence="2 10" id="KW-0813">Transport</keyword>
<protein>
    <submittedName>
        <fullName evidence="14">Iron complex outermembrane recepter protein</fullName>
    </submittedName>
</protein>
<dbReference type="Gene3D" id="2.40.170.20">
    <property type="entry name" value="TonB-dependent receptor, beta-barrel domain"/>
    <property type="match status" value="1"/>
</dbReference>
<evidence type="ECO:0000256" key="4">
    <source>
        <dbReference type="ARBA" id="ARBA00022692"/>
    </source>
</evidence>
<evidence type="ECO:0000256" key="3">
    <source>
        <dbReference type="ARBA" id="ARBA00022452"/>
    </source>
</evidence>
<comment type="subcellular location">
    <subcellularLocation>
        <location evidence="1 10">Cell outer membrane</location>
        <topology evidence="1 10">Multi-pass membrane protein</topology>
    </subcellularLocation>
</comment>
<accession>A0A1I5FXG8</accession>
<dbReference type="InterPro" id="IPR012910">
    <property type="entry name" value="Plug_dom"/>
</dbReference>